<reference evidence="3" key="1">
    <citation type="submission" date="2021-05" db="EMBL/GenBank/DDBJ databases">
        <authorList>
            <person name="Stam R."/>
        </authorList>
    </citation>
    <scope>NUCLEOTIDE SEQUENCE</scope>
    <source>
        <strain evidence="3">CS162</strain>
    </source>
</reference>
<evidence type="ECO:0000256" key="1">
    <source>
        <dbReference type="SAM" id="MobiDB-lite"/>
    </source>
</evidence>
<dbReference type="GeneID" id="67022114"/>
<dbReference type="CDD" id="cd18186">
    <property type="entry name" value="BTB_POZ_ZBTB_KLHL-like"/>
    <property type="match status" value="1"/>
</dbReference>
<name>A0A8J2ID25_9PLEO</name>
<comment type="caution">
    <text evidence="3">The sequence shown here is derived from an EMBL/GenBank/DDBJ whole genome shotgun (WGS) entry which is preliminary data.</text>
</comment>
<evidence type="ECO:0000259" key="2">
    <source>
        <dbReference type="PROSITE" id="PS50097"/>
    </source>
</evidence>
<feature type="domain" description="BTB" evidence="2">
    <location>
        <begin position="22"/>
        <end position="91"/>
    </location>
</feature>
<dbReference type="SMART" id="SM00225">
    <property type="entry name" value="BTB"/>
    <property type="match status" value="1"/>
</dbReference>
<dbReference type="InterPro" id="IPR000210">
    <property type="entry name" value="BTB/POZ_dom"/>
</dbReference>
<feature type="region of interest" description="Disordered" evidence="1">
    <location>
        <begin position="224"/>
        <end position="249"/>
    </location>
</feature>
<dbReference type="Gene3D" id="3.30.710.10">
    <property type="entry name" value="Potassium Channel Kv1.1, Chain A"/>
    <property type="match status" value="1"/>
</dbReference>
<dbReference type="PANTHER" id="PTHR47843:SF2">
    <property type="entry name" value="BTB DOMAIN-CONTAINING PROTEIN"/>
    <property type="match status" value="1"/>
</dbReference>
<proteinExistence type="predicted"/>
<dbReference type="SUPFAM" id="SSF54695">
    <property type="entry name" value="POZ domain"/>
    <property type="match status" value="1"/>
</dbReference>
<protein>
    <recommendedName>
        <fullName evidence="2">BTB domain-containing protein</fullName>
    </recommendedName>
</protein>
<sequence length="249" mass="29070">MTPSSQQQREQTRPRISTYDTSFAKIIVGSKERCFTVHLDLLVYHSPFFRAALTGSFKEADENLVTLSDTAWNIFELFVHWLYFDRLPTEVDSPELLALYCDDDNEYFQCKVLVCLYVFCDKYDISRLKRLCLNTLFQNITDKSELPSFAYIGYAFANLGENDPLCHFLVDTFCYWSGADCWSLDDVQELPHRFLTKVLTRYTEYTHGGRDLVGSPELCNYHDHATSQERKECKKKRGEDEDEDEDESD</sequence>
<dbReference type="OrthoDB" id="194443at2759"/>
<organism evidence="3 4">
    <name type="scientific">Alternaria atra</name>
    <dbReference type="NCBI Taxonomy" id="119953"/>
    <lineage>
        <taxon>Eukaryota</taxon>
        <taxon>Fungi</taxon>
        <taxon>Dikarya</taxon>
        <taxon>Ascomycota</taxon>
        <taxon>Pezizomycotina</taxon>
        <taxon>Dothideomycetes</taxon>
        <taxon>Pleosporomycetidae</taxon>
        <taxon>Pleosporales</taxon>
        <taxon>Pleosporineae</taxon>
        <taxon>Pleosporaceae</taxon>
        <taxon>Alternaria</taxon>
        <taxon>Alternaria sect. Ulocladioides</taxon>
    </lineage>
</organism>
<dbReference type="EMBL" id="CAJRGZ010000027">
    <property type="protein sequence ID" value="CAG5181814.1"/>
    <property type="molecule type" value="Genomic_DNA"/>
</dbReference>
<dbReference type="AlphaFoldDB" id="A0A8J2ID25"/>
<dbReference type="Proteomes" id="UP000676310">
    <property type="component" value="Unassembled WGS sequence"/>
</dbReference>
<dbReference type="RefSeq" id="XP_043173419.1">
    <property type="nucleotide sequence ID" value="XM_043317484.1"/>
</dbReference>
<keyword evidence="4" id="KW-1185">Reference proteome</keyword>
<accession>A0A8J2ID25</accession>
<dbReference type="PROSITE" id="PS50097">
    <property type="entry name" value="BTB"/>
    <property type="match status" value="1"/>
</dbReference>
<dbReference type="InterPro" id="IPR011333">
    <property type="entry name" value="SKP1/BTB/POZ_sf"/>
</dbReference>
<dbReference type="PANTHER" id="PTHR47843">
    <property type="entry name" value="BTB DOMAIN-CONTAINING PROTEIN-RELATED"/>
    <property type="match status" value="1"/>
</dbReference>
<gene>
    <name evidence="3" type="ORF">ALTATR162_LOCUS9848</name>
</gene>
<evidence type="ECO:0000313" key="3">
    <source>
        <dbReference type="EMBL" id="CAG5181814.1"/>
    </source>
</evidence>
<feature type="compositionally biased region" description="Acidic residues" evidence="1">
    <location>
        <begin position="240"/>
        <end position="249"/>
    </location>
</feature>
<evidence type="ECO:0000313" key="4">
    <source>
        <dbReference type="Proteomes" id="UP000676310"/>
    </source>
</evidence>
<dbReference type="Pfam" id="PF00651">
    <property type="entry name" value="BTB"/>
    <property type="match status" value="1"/>
</dbReference>